<dbReference type="InterPro" id="IPR049874">
    <property type="entry name" value="ROK_cs"/>
</dbReference>
<protein>
    <submittedName>
        <fullName evidence="2">ROK family protein</fullName>
    </submittedName>
</protein>
<reference evidence="2 3" key="1">
    <citation type="submission" date="2023-06" db="EMBL/GenBank/DDBJ databases">
        <title>Actinomycetospora Odt1-22.</title>
        <authorList>
            <person name="Supong K."/>
        </authorList>
    </citation>
    <scope>NUCLEOTIDE SEQUENCE [LARGE SCALE GENOMIC DNA]</scope>
    <source>
        <strain evidence="2 3">Odt1-22</strain>
    </source>
</reference>
<gene>
    <name evidence="2" type="ORF">QRT03_10305</name>
</gene>
<keyword evidence="3" id="KW-1185">Reference proteome</keyword>
<dbReference type="InterPro" id="IPR043129">
    <property type="entry name" value="ATPase_NBD"/>
</dbReference>
<dbReference type="Gene3D" id="3.30.420.40">
    <property type="match status" value="2"/>
</dbReference>
<dbReference type="Pfam" id="PF00480">
    <property type="entry name" value="ROK"/>
    <property type="match status" value="1"/>
</dbReference>
<dbReference type="InterPro" id="IPR036388">
    <property type="entry name" value="WH-like_DNA-bd_sf"/>
</dbReference>
<dbReference type="RefSeq" id="WP_286052618.1">
    <property type="nucleotide sequence ID" value="NZ_JASVWF010000002.1"/>
</dbReference>
<dbReference type="Gene3D" id="1.10.10.10">
    <property type="entry name" value="Winged helix-like DNA-binding domain superfamily/Winged helix DNA-binding domain"/>
    <property type="match status" value="1"/>
</dbReference>
<comment type="caution">
    <text evidence="2">The sequence shown here is derived from an EMBL/GenBank/DDBJ whole genome shotgun (WGS) entry which is preliminary data.</text>
</comment>
<evidence type="ECO:0000313" key="3">
    <source>
        <dbReference type="Proteomes" id="UP001231924"/>
    </source>
</evidence>
<dbReference type="SUPFAM" id="SSF46785">
    <property type="entry name" value="Winged helix' DNA-binding domain"/>
    <property type="match status" value="1"/>
</dbReference>
<dbReference type="PROSITE" id="PS01125">
    <property type="entry name" value="ROK"/>
    <property type="match status" value="1"/>
</dbReference>
<dbReference type="PANTHER" id="PTHR18964">
    <property type="entry name" value="ROK (REPRESSOR, ORF, KINASE) FAMILY"/>
    <property type="match status" value="1"/>
</dbReference>
<sequence>MPTGFPDDLVDVLHAVRTRTDVSQPELVRLCGSSRSIVAARVAELRELGLLGEAGLGPSTGGRAPRRLRLRAEAGVVVGVDAGASGMRLAVADLAGRVLERSEVDIDVADGPELVLGRVEAGVEELLTGRDTPVWGLGIGLPGPVDVAAGLPVAPPIMPGWDRYPVRARLAERFGVPVWVDNDVNLLALGELRADPTAAGQDLICVKVGTGIGAGLVSNGRVHRGANGGAGDIGHIAVTDTHVVCRCGNVGCLEAVAGGAALARDAREIARSGRSEVLAARLDAHGSLSHADVTVAAEHGDPAARALLAEAGRVIGATLATLVSFYNPARVVLSGGVVAAGDHVLAAVREAVYRRSLPLATRTLRIEPSALGATGGTVGAVHLALDGVFSGDELSRRFGGEPALAN</sequence>
<dbReference type="InterPro" id="IPR000600">
    <property type="entry name" value="ROK"/>
</dbReference>
<comment type="similarity">
    <text evidence="1">Belongs to the ROK (NagC/XylR) family.</text>
</comment>
<proteinExistence type="inferred from homology"/>
<dbReference type="InterPro" id="IPR036390">
    <property type="entry name" value="WH_DNA-bd_sf"/>
</dbReference>
<organism evidence="2 3">
    <name type="scientific">Actinomycetospora termitidis</name>
    <dbReference type="NCBI Taxonomy" id="3053470"/>
    <lineage>
        <taxon>Bacteria</taxon>
        <taxon>Bacillati</taxon>
        <taxon>Actinomycetota</taxon>
        <taxon>Actinomycetes</taxon>
        <taxon>Pseudonocardiales</taxon>
        <taxon>Pseudonocardiaceae</taxon>
        <taxon>Actinomycetospora</taxon>
    </lineage>
</organism>
<name>A0ABT7M6T3_9PSEU</name>
<dbReference type="PANTHER" id="PTHR18964:SF173">
    <property type="entry name" value="GLUCOKINASE"/>
    <property type="match status" value="1"/>
</dbReference>
<evidence type="ECO:0000256" key="1">
    <source>
        <dbReference type="ARBA" id="ARBA00006479"/>
    </source>
</evidence>
<accession>A0ABT7M6T3</accession>
<dbReference type="SUPFAM" id="SSF53067">
    <property type="entry name" value="Actin-like ATPase domain"/>
    <property type="match status" value="1"/>
</dbReference>
<evidence type="ECO:0000313" key="2">
    <source>
        <dbReference type="EMBL" id="MDL5156350.1"/>
    </source>
</evidence>
<dbReference type="Proteomes" id="UP001231924">
    <property type="component" value="Unassembled WGS sequence"/>
</dbReference>
<dbReference type="EMBL" id="JASVWF010000002">
    <property type="protein sequence ID" value="MDL5156350.1"/>
    <property type="molecule type" value="Genomic_DNA"/>
</dbReference>